<keyword evidence="2" id="KW-1185">Reference proteome</keyword>
<dbReference type="EMBL" id="JANSHE010005727">
    <property type="protein sequence ID" value="KAJ2969605.1"/>
    <property type="molecule type" value="Genomic_DNA"/>
</dbReference>
<accession>A0ACC1MRG0</accession>
<evidence type="ECO:0000313" key="2">
    <source>
        <dbReference type="Proteomes" id="UP001144978"/>
    </source>
</evidence>
<reference evidence="1" key="1">
    <citation type="submission" date="2022-08" db="EMBL/GenBank/DDBJ databases">
        <title>Genome Sequence of Pycnoporus sanguineus.</title>
        <authorList>
            <person name="Buettner E."/>
        </authorList>
    </citation>
    <scope>NUCLEOTIDE SEQUENCE</scope>
    <source>
        <strain evidence="1">CG-C14</strain>
    </source>
</reference>
<protein>
    <submittedName>
        <fullName evidence="1">Uncharacterized protein</fullName>
    </submittedName>
</protein>
<comment type="caution">
    <text evidence="1">The sequence shown here is derived from an EMBL/GenBank/DDBJ whole genome shotgun (WGS) entry which is preliminary data.</text>
</comment>
<proteinExistence type="predicted"/>
<dbReference type="Proteomes" id="UP001144978">
    <property type="component" value="Unassembled WGS sequence"/>
</dbReference>
<organism evidence="1 2">
    <name type="scientific">Trametes sanguinea</name>
    <dbReference type="NCBI Taxonomy" id="158606"/>
    <lineage>
        <taxon>Eukaryota</taxon>
        <taxon>Fungi</taxon>
        <taxon>Dikarya</taxon>
        <taxon>Basidiomycota</taxon>
        <taxon>Agaricomycotina</taxon>
        <taxon>Agaricomycetes</taxon>
        <taxon>Polyporales</taxon>
        <taxon>Polyporaceae</taxon>
        <taxon>Trametes</taxon>
    </lineage>
</organism>
<evidence type="ECO:0000313" key="1">
    <source>
        <dbReference type="EMBL" id="KAJ2969605.1"/>
    </source>
</evidence>
<name>A0ACC1MRG0_9APHY</name>
<gene>
    <name evidence="1" type="ORF">NUW54_g12924</name>
</gene>
<sequence length="162" mass="18477">MQTWRRLQLDEPVLEPGHWPKFAYNFALRMPKSAWLVGPYSIFRIGVDRFVPKEGVVVPKSGIVLLRIYRFREPLPEEESHFMARCVSIPTPLEYPAPAEESEDTLQGPDSDSPSVDQGLDEDLPILEVMPGRVLTVLGKPITWQLRGLNNKRPAIRSRSED</sequence>